<feature type="transmembrane region" description="Helical" evidence="2">
    <location>
        <begin position="225"/>
        <end position="244"/>
    </location>
</feature>
<dbReference type="RefSeq" id="WP_343952763.1">
    <property type="nucleotide sequence ID" value="NZ_BAAAHQ010000031.1"/>
</dbReference>
<keyword evidence="2" id="KW-0472">Membrane</keyword>
<keyword evidence="4" id="KW-1185">Reference proteome</keyword>
<dbReference type="EMBL" id="BAAAHQ010000031">
    <property type="protein sequence ID" value="GAA0941303.1"/>
    <property type="molecule type" value="Genomic_DNA"/>
</dbReference>
<keyword evidence="2" id="KW-1133">Transmembrane helix</keyword>
<gene>
    <name evidence="3" type="ORF">GCM10009560_53150</name>
</gene>
<proteinExistence type="predicted"/>
<feature type="transmembrane region" description="Helical" evidence="2">
    <location>
        <begin position="364"/>
        <end position="389"/>
    </location>
</feature>
<evidence type="ECO:0000256" key="2">
    <source>
        <dbReference type="SAM" id="Phobius"/>
    </source>
</evidence>
<feature type="region of interest" description="Disordered" evidence="1">
    <location>
        <begin position="395"/>
        <end position="418"/>
    </location>
</feature>
<dbReference type="PANTHER" id="PTHR41771:SF1">
    <property type="entry name" value="MEMBRANE PROTEIN"/>
    <property type="match status" value="1"/>
</dbReference>
<feature type="transmembrane region" description="Helical" evidence="2">
    <location>
        <begin position="147"/>
        <end position="164"/>
    </location>
</feature>
<evidence type="ECO:0008006" key="5">
    <source>
        <dbReference type="Google" id="ProtNLM"/>
    </source>
</evidence>
<dbReference type="InterPro" id="IPR036259">
    <property type="entry name" value="MFS_trans_sf"/>
</dbReference>
<feature type="transmembrane region" description="Helical" evidence="2">
    <location>
        <begin position="17"/>
        <end position="40"/>
    </location>
</feature>
<organism evidence="3 4">
    <name type="scientific">Nonomuraea longicatena</name>
    <dbReference type="NCBI Taxonomy" id="83682"/>
    <lineage>
        <taxon>Bacteria</taxon>
        <taxon>Bacillati</taxon>
        <taxon>Actinomycetota</taxon>
        <taxon>Actinomycetes</taxon>
        <taxon>Streptosporangiales</taxon>
        <taxon>Streptosporangiaceae</taxon>
        <taxon>Nonomuraea</taxon>
    </lineage>
</organism>
<evidence type="ECO:0000313" key="3">
    <source>
        <dbReference type="EMBL" id="GAA0941303.1"/>
    </source>
</evidence>
<evidence type="ECO:0000256" key="1">
    <source>
        <dbReference type="SAM" id="MobiDB-lite"/>
    </source>
</evidence>
<dbReference type="SUPFAM" id="SSF103473">
    <property type="entry name" value="MFS general substrate transporter"/>
    <property type="match status" value="1"/>
</dbReference>
<feature type="transmembrane region" description="Helical" evidence="2">
    <location>
        <begin position="322"/>
        <end position="344"/>
    </location>
</feature>
<accession>A0ABN1QES7</accession>
<dbReference type="PANTHER" id="PTHR41771">
    <property type="entry name" value="MEMBRANE PROTEIN-RELATED"/>
    <property type="match status" value="1"/>
</dbReference>
<reference evidence="3 4" key="1">
    <citation type="journal article" date="2019" name="Int. J. Syst. Evol. Microbiol.">
        <title>The Global Catalogue of Microorganisms (GCM) 10K type strain sequencing project: providing services to taxonomists for standard genome sequencing and annotation.</title>
        <authorList>
            <consortium name="The Broad Institute Genomics Platform"/>
            <consortium name="The Broad Institute Genome Sequencing Center for Infectious Disease"/>
            <person name="Wu L."/>
            <person name="Ma J."/>
        </authorList>
    </citation>
    <scope>NUCLEOTIDE SEQUENCE [LARGE SCALE GENOMIC DNA]</scope>
    <source>
        <strain evidence="3 4">JCM 11136</strain>
    </source>
</reference>
<comment type="caution">
    <text evidence="3">The sequence shown here is derived from an EMBL/GenBank/DDBJ whole genome shotgun (WGS) entry which is preliminary data.</text>
</comment>
<protein>
    <recommendedName>
        <fullName evidence="5">YibE/F family protein</fullName>
    </recommendedName>
</protein>
<evidence type="ECO:0000313" key="4">
    <source>
        <dbReference type="Proteomes" id="UP001501578"/>
    </source>
</evidence>
<feature type="compositionally biased region" description="Basic residues" evidence="1">
    <location>
        <begin position="408"/>
        <end position="418"/>
    </location>
</feature>
<feature type="transmembrane region" description="Helical" evidence="2">
    <location>
        <begin position="197"/>
        <end position="218"/>
    </location>
</feature>
<keyword evidence="2" id="KW-0812">Transmembrane</keyword>
<dbReference type="Pfam" id="PF07907">
    <property type="entry name" value="YibE_F"/>
    <property type="match status" value="1"/>
</dbReference>
<feature type="transmembrane region" description="Helical" evidence="2">
    <location>
        <begin position="264"/>
        <end position="284"/>
    </location>
</feature>
<sequence>MGANHAHGPTAPASRRAVLATLAVLVPLALATVVAMIALWPSPPKPAPADTGHARYTARIDTVTLTPCGEEPPVEGGQLPPPDPATCGDARVTFTSGPEAGQSAQIQLPSGPGAQVFHAGDDAIVIYAPEPTLDASPYRLSDHDRSAPLWLFGIAFALAVVAFGRWRGLTALFGLGVTFAVLLLFVLPGILDGKPPLLVAIVGASAIMLTVLFLTHGFSLATSMAVLGTLASLVVTGALSYLSLDLAHLSGVSDEAAFNLGMSYSIDTQGLLLASIIIGSLGVLDDVTVTQSVTVGELSHANPSYGFRRLYRAGGRVGRAHIASVINTIILAYAGASLPLLLLISVGREPLGQVLTNPVIAQEIVRSVVGTLGLIAAVPITTALAALVARRTQDSHADHADHAEPSGRRRRSRHSSVS</sequence>
<dbReference type="Proteomes" id="UP001501578">
    <property type="component" value="Unassembled WGS sequence"/>
</dbReference>
<feature type="transmembrane region" description="Helical" evidence="2">
    <location>
        <begin position="171"/>
        <end position="191"/>
    </location>
</feature>
<feature type="compositionally biased region" description="Basic and acidic residues" evidence="1">
    <location>
        <begin position="395"/>
        <end position="407"/>
    </location>
</feature>
<dbReference type="InterPro" id="IPR012507">
    <property type="entry name" value="YibE_F"/>
</dbReference>
<name>A0ABN1QES7_9ACTN</name>